<sequence>MPNHIDDETHPEEEAFDLDGMLGRLAKWLRILGFDAAYPCKRPSEDRYFVTANKKVRDPRAIIVKGNDPVEQLREVLGAAQAIPRPGLFLSRCLICNIPVREVPRIRVLGRVAPQIHEAIHLFNECPCCGRVYWEGSHSTRIKLMLEKRGIIGTH</sequence>
<name>A0A9D6V551_9BACT</name>
<proteinExistence type="predicted"/>
<evidence type="ECO:0000313" key="3">
    <source>
        <dbReference type="Proteomes" id="UP000807825"/>
    </source>
</evidence>
<comment type="caution">
    <text evidence="2">The sequence shown here is derived from an EMBL/GenBank/DDBJ whole genome shotgun (WGS) entry which is preliminary data.</text>
</comment>
<dbReference type="PANTHER" id="PTHR39081:SF1">
    <property type="entry name" value="MUT7-C RNASE DOMAIN-CONTAINING PROTEIN"/>
    <property type="match status" value="1"/>
</dbReference>
<dbReference type="Proteomes" id="UP000807825">
    <property type="component" value="Unassembled WGS sequence"/>
</dbReference>
<feature type="domain" description="Mut7-C RNAse" evidence="1">
    <location>
        <begin position="16"/>
        <end position="144"/>
    </location>
</feature>
<evidence type="ECO:0000313" key="2">
    <source>
        <dbReference type="EMBL" id="MBI5252276.1"/>
    </source>
</evidence>
<dbReference type="PANTHER" id="PTHR39081">
    <property type="entry name" value="MUT7-C DOMAIN-CONTAINING PROTEIN"/>
    <property type="match status" value="1"/>
</dbReference>
<reference evidence="2" key="1">
    <citation type="submission" date="2020-07" db="EMBL/GenBank/DDBJ databases">
        <title>Huge and variable diversity of episymbiotic CPR bacteria and DPANN archaea in groundwater ecosystems.</title>
        <authorList>
            <person name="He C.Y."/>
            <person name="Keren R."/>
            <person name="Whittaker M."/>
            <person name="Farag I.F."/>
            <person name="Doudna J."/>
            <person name="Cate J.H.D."/>
            <person name="Banfield J.F."/>
        </authorList>
    </citation>
    <scope>NUCLEOTIDE SEQUENCE</scope>
    <source>
        <strain evidence="2">NC_groundwater_1664_Pr3_B-0.1um_52_9</strain>
    </source>
</reference>
<dbReference type="AlphaFoldDB" id="A0A9D6V551"/>
<gene>
    <name evidence="2" type="ORF">HY912_22505</name>
</gene>
<accession>A0A9D6V551</accession>
<dbReference type="InterPro" id="IPR002782">
    <property type="entry name" value="Mut7-C_RNAse_dom"/>
</dbReference>
<organism evidence="2 3">
    <name type="scientific">Desulfomonile tiedjei</name>
    <dbReference type="NCBI Taxonomy" id="2358"/>
    <lineage>
        <taxon>Bacteria</taxon>
        <taxon>Pseudomonadati</taxon>
        <taxon>Thermodesulfobacteriota</taxon>
        <taxon>Desulfomonilia</taxon>
        <taxon>Desulfomonilales</taxon>
        <taxon>Desulfomonilaceae</taxon>
        <taxon>Desulfomonile</taxon>
    </lineage>
</organism>
<evidence type="ECO:0000259" key="1">
    <source>
        <dbReference type="Pfam" id="PF01927"/>
    </source>
</evidence>
<dbReference type="Pfam" id="PF01927">
    <property type="entry name" value="Mut7-C"/>
    <property type="match status" value="1"/>
</dbReference>
<protein>
    <recommendedName>
        <fullName evidence="1">Mut7-C RNAse domain-containing protein</fullName>
    </recommendedName>
</protein>
<dbReference type="EMBL" id="JACRDE010000586">
    <property type="protein sequence ID" value="MBI5252276.1"/>
    <property type="molecule type" value="Genomic_DNA"/>
</dbReference>